<comment type="caution">
    <text evidence="5">The sequence shown here is derived from an EMBL/GenBank/DDBJ whole genome shotgun (WGS) entry which is preliminary data.</text>
</comment>
<dbReference type="Pfam" id="PF02018">
    <property type="entry name" value="CBM_4_9"/>
    <property type="match status" value="1"/>
</dbReference>
<dbReference type="PANTHER" id="PTHR37834:SF2">
    <property type="entry name" value="ESTERASE, SGNH HYDROLASE-TYPE"/>
    <property type="match status" value="1"/>
</dbReference>
<proteinExistence type="predicted"/>
<dbReference type="EMBL" id="JAVDXQ010000001">
    <property type="protein sequence ID" value="MDR7295759.1"/>
    <property type="molecule type" value="Genomic_DNA"/>
</dbReference>
<dbReference type="Pfam" id="PF17996">
    <property type="entry name" value="CE2_N"/>
    <property type="match status" value="1"/>
</dbReference>
<dbReference type="Gene3D" id="3.40.50.1110">
    <property type="entry name" value="SGNH hydrolase"/>
    <property type="match status" value="1"/>
</dbReference>
<protein>
    <submittedName>
        <fullName evidence="5">Lysophospholipase L1-like esterase</fullName>
    </submittedName>
</protein>
<dbReference type="InterPro" id="IPR008979">
    <property type="entry name" value="Galactose-bd-like_sf"/>
</dbReference>
<feature type="domain" description="CBM-cenC" evidence="2">
    <location>
        <begin position="454"/>
        <end position="532"/>
    </location>
</feature>
<evidence type="ECO:0000259" key="4">
    <source>
        <dbReference type="Pfam" id="PF17996"/>
    </source>
</evidence>
<dbReference type="RefSeq" id="WP_310342492.1">
    <property type="nucleotide sequence ID" value="NZ_JAVDXQ010000001.1"/>
</dbReference>
<feature type="domain" description="Carbohydrate esterase 2 N-terminal" evidence="4">
    <location>
        <begin position="16"/>
        <end position="112"/>
    </location>
</feature>
<dbReference type="SUPFAM" id="SSF49785">
    <property type="entry name" value="Galactose-binding domain-like"/>
    <property type="match status" value="1"/>
</dbReference>
<dbReference type="InterPro" id="IPR036514">
    <property type="entry name" value="SGNH_hydro_sf"/>
</dbReference>
<gene>
    <name evidence="5" type="ORF">J2X16_001080</name>
</gene>
<dbReference type="Proteomes" id="UP001180536">
    <property type="component" value="Unassembled WGS sequence"/>
</dbReference>
<keyword evidence="1" id="KW-0378">Hydrolase</keyword>
<name>A0ABU1Z571_9BURK</name>
<dbReference type="Gene3D" id="2.60.120.260">
    <property type="entry name" value="Galactose-binding domain-like"/>
    <property type="match status" value="3"/>
</dbReference>
<dbReference type="SUPFAM" id="SSF52266">
    <property type="entry name" value="SGNH hydrolase"/>
    <property type="match status" value="1"/>
</dbReference>
<dbReference type="InterPro" id="IPR052762">
    <property type="entry name" value="PCW_deacetylase/CE"/>
</dbReference>
<feature type="domain" description="SGNH hydrolase-type esterase" evidence="3">
    <location>
        <begin position="123"/>
        <end position="308"/>
    </location>
</feature>
<dbReference type="InterPro" id="IPR003305">
    <property type="entry name" value="CenC_carb-bd"/>
</dbReference>
<accession>A0ABU1Z571</accession>
<sequence length="589" mass="62879">MAGTGNGDLTDTNINYVGRWDKGNSATYRSYWNGSYLSTKFTGTTVKVKLAEKTVFMAIIDGVPTTHWDRIGTVDLTPTPLANGTHTLKIISKYEKTELPFQGLVLDAGASTVRPDPLPVVEFIGDSITSGVTTTDVAVSDYAWLTGERMGADHTQISYPGITLSDGYHYSDNTFPGMESLYFKLWQANRCPDVACTGNPAWNFANYAVKLVVVNLGTNDAFNSVPSATFQSRYTTFLQNIRAKFPNADIFALRTFGGYYQTETQAVVNARISAGDAKVHYVDTTGWLDSSTGSTDFTDGVHPGDAGHVKVSNRLLPILLPYLGNVTRNDTQFSYDTTANWPSGGQNGAYLNDNHWSSVPNAYYQVPFTGTQVKLYGGQAPAHGIAAVSIDGGAETLVDAYSATRKDDVLLWSSPVLSAGSHTLKVRTTGAKNASATGTYVVGDRVDVIDGGVNLLSNAGFEGGLSGWSTWSQGGTVSSATTQPNSGSSHLVHNGTGAYQAYTAQTLTGLPNGSYTVKAWVRGTAGHQLYVKGFGGSQVSVTSVASNVYTQLTISNINVSNGSAEIGFWTSVGSGTGWLHVDDMTFYKQ</sequence>
<keyword evidence="6" id="KW-1185">Reference proteome</keyword>
<dbReference type="PANTHER" id="PTHR37834">
    <property type="entry name" value="GDSL-LIKE LIPASE/ACYLHYDROLASE DOMAIN PROTEIN (AFU_ORTHOLOGUE AFUA_2G00620)"/>
    <property type="match status" value="1"/>
</dbReference>
<dbReference type="Pfam" id="PF13472">
    <property type="entry name" value="Lipase_GDSL_2"/>
    <property type="match status" value="1"/>
</dbReference>
<dbReference type="InterPro" id="IPR037461">
    <property type="entry name" value="CtCE2-like_dom"/>
</dbReference>
<dbReference type="CDD" id="cd01831">
    <property type="entry name" value="Endoglucanase_E_like"/>
    <property type="match status" value="1"/>
</dbReference>
<evidence type="ECO:0000259" key="3">
    <source>
        <dbReference type="Pfam" id="PF13472"/>
    </source>
</evidence>
<organism evidence="5 6">
    <name type="scientific">Pelomonas aquatica</name>
    <dbReference type="NCBI Taxonomy" id="431058"/>
    <lineage>
        <taxon>Bacteria</taxon>
        <taxon>Pseudomonadati</taxon>
        <taxon>Pseudomonadota</taxon>
        <taxon>Betaproteobacteria</taxon>
        <taxon>Burkholderiales</taxon>
        <taxon>Sphaerotilaceae</taxon>
        <taxon>Roseateles</taxon>
    </lineage>
</organism>
<evidence type="ECO:0000256" key="1">
    <source>
        <dbReference type="ARBA" id="ARBA00022801"/>
    </source>
</evidence>
<evidence type="ECO:0000313" key="5">
    <source>
        <dbReference type="EMBL" id="MDR7295759.1"/>
    </source>
</evidence>
<reference evidence="5 6" key="1">
    <citation type="submission" date="2023-07" db="EMBL/GenBank/DDBJ databases">
        <title>Sorghum-associated microbial communities from plants grown in Nebraska, USA.</title>
        <authorList>
            <person name="Schachtman D."/>
        </authorList>
    </citation>
    <scope>NUCLEOTIDE SEQUENCE [LARGE SCALE GENOMIC DNA]</scope>
    <source>
        <strain evidence="5 6">BE310</strain>
    </source>
</reference>
<evidence type="ECO:0000313" key="6">
    <source>
        <dbReference type="Proteomes" id="UP001180536"/>
    </source>
</evidence>
<dbReference type="InterPro" id="IPR013830">
    <property type="entry name" value="SGNH_hydro"/>
</dbReference>
<dbReference type="InterPro" id="IPR040794">
    <property type="entry name" value="CE2_N"/>
</dbReference>
<evidence type="ECO:0000259" key="2">
    <source>
        <dbReference type="Pfam" id="PF02018"/>
    </source>
</evidence>